<evidence type="ECO:0000313" key="1">
    <source>
        <dbReference type="EMBL" id="KAF2626757.1"/>
    </source>
</evidence>
<gene>
    <name evidence="1" type="ORF">BU25DRAFT_71659</name>
</gene>
<evidence type="ECO:0000313" key="2">
    <source>
        <dbReference type="Proteomes" id="UP000799754"/>
    </source>
</evidence>
<sequence length="90" mass="10268">MCLREGLFPNLHIKRRRLSFRILRTSPSIPDFVIIFSGYSVYLDQGFRRIDLSRFVTGDSSTPLHRSPSLLRTTKHLHLASGTGKAKRAV</sequence>
<dbReference type="Proteomes" id="UP000799754">
    <property type="component" value="Unassembled WGS sequence"/>
</dbReference>
<comment type="caution">
    <text evidence="1">The sequence shown here is derived from an EMBL/GenBank/DDBJ whole genome shotgun (WGS) entry which is preliminary data.</text>
</comment>
<proteinExistence type="predicted"/>
<protein>
    <submittedName>
        <fullName evidence="1">Uncharacterized protein</fullName>
    </submittedName>
</protein>
<keyword evidence="2" id="KW-1185">Reference proteome</keyword>
<accession>A0ACB6RZR1</accession>
<organism evidence="1 2">
    <name type="scientific">Macroventuria anomochaeta</name>
    <dbReference type="NCBI Taxonomy" id="301207"/>
    <lineage>
        <taxon>Eukaryota</taxon>
        <taxon>Fungi</taxon>
        <taxon>Dikarya</taxon>
        <taxon>Ascomycota</taxon>
        <taxon>Pezizomycotina</taxon>
        <taxon>Dothideomycetes</taxon>
        <taxon>Pleosporomycetidae</taxon>
        <taxon>Pleosporales</taxon>
        <taxon>Pleosporineae</taxon>
        <taxon>Didymellaceae</taxon>
        <taxon>Macroventuria</taxon>
    </lineage>
</organism>
<name>A0ACB6RZR1_9PLEO</name>
<dbReference type="EMBL" id="MU006719">
    <property type="protein sequence ID" value="KAF2626757.1"/>
    <property type="molecule type" value="Genomic_DNA"/>
</dbReference>
<reference evidence="1" key="1">
    <citation type="journal article" date="2020" name="Stud. Mycol.">
        <title>101 Dothideomycetes genomes: a test case for predicting lifestyles and emergence of pathogens.</title>
        <authorList>
            <person name="Haridas S."/>
            <person name="Albert R."/>
            <person name="Binder M."/>
            <person name="Bloem J."/>
            <person name="Labutti K."/>
            <person name="Salamov A."/>
            <person name="Andreopoulos B."/>
            <person name="Baker S."/>
            <person name="Barry K."/>
            <person name="Bills G."/>
            <person name="Bluhm B."/>
            <person name="Cannon C."/>
            <person name="Castanera R."/>
            <person name="Culley D."/>
            <person name="Daum C."/>
            <person name="Ezra D."/>
            <person name="Gonzalez J."/>
            <person name="Henrissat B."/>
            <person name="Kuo A."/>
            <person name="Liang C."/>
            <person name="Lipzen A."/>
            <person name="Lutzoni F."/>
            <person name="Magnuson J."/>
            <person name="Mondo S."/>
            <person name="Nolan M."/>
            <person name="Ohm R."/>
            <person name="Pangilinan J."/>
            <person name="Park H.-J."/>
            <person name="Ramirez L."/>
            <person name="Alfaro M."/>
            <person name="Sun H."/>
            <person name="Tritt A."/>
            <person name="Yoshinaga Y."/>
            <person name="Zwiers L.-H."/>
            <person name="Turgeon B."/>
            <person name="Goodwin S."/>
            <person name="Spatafora J."/>
            <person name="Crous P."/>
            <person name="Grigoriev I."/>
        </authorList>
    </citation>
    <scope>NUCLEOTIDE SEQUENCE</scope>
    <source>
        <strain evidence="1">CBS 525.71</strain>
    </source>
</reference>